<gene>
    <name evidence="2" type="ORF">A3Q56_02672</name>
</gene>
<feature type="region of interest" description="Disordered" evidence="1">
    <location>
        <begin position="188"/>
        <end position="216"/>
    </location>
</feature>
<feature type="compositionally biased region" description="Polar residues" evidence="1">
    <location>
        <begin position="1"/>
        <end position="18"/>
    </location>
</feature>
<name>A0A177B5S6_9BILA</name>
<keyword evidence="3" id="KW-1185">Reference proteome</keyword>
<dbReference type="AlphaFoldDB" id="A0A177B5S6"/>
<organism evidence="2 3">
    <name type="scientific">Intoshia linei</name>
    <dbReference type="NCBI Taxonomy" id="1819745"/>
    <lineage>
        <taxon>Eukaryota</taxon>
        <taxon>Metazoa</taxon>
        <taxon>Spiralia</taxon>
        <taxon>Lophotrochozoa</taxon>
        <taxon>Mesozoa</taxon>
        <taxon>Orthonectida</taxon>
        <taxon>Rhopaluridae</taxon>
        <taxon>Intoshia</taxon>
    </lineage>
</organism>
<feature type="compositionally biased region" description="Polar residues" evidence="1">
    <location>
        <begin position="307"/>
        <end position="383"/>
    </location>
</feature>
<dbReference type="EMBL" id="LWCA01000256">
    <property type="protein sequence ID" value="OAF69606.1"/>
    <property type="molecule type" value="Genomic_DNA"/>
</dbReference>
<feature type="region of interest" description="Disordered" evidence="1">
    <location>
        <begin position="1"/>
        <end position="153"/>
    </location>
</feature>
<evidence type="ECO:0000313" key="3">
    <source>
        <dbReference type="Proteomes" id="UP000078046"/>
    </source>
</evidence>
<evidence type="ECO:0000256" key="1">
    <source>
        <dbReference type="SAM" id="MobiDB-lite"/>
    </source>
</evidence>
<protein>
    <submittedName>
        <fullName evidence="2">Uncharacterized protein</fullName>
    </submittedName>
</protein>
<dbReference type="Proteomes" id="UP000078046">
    <property type="component" value="Unassembled WGS sequence"/>
</dbReference>
<accession>A0A177B5S6</accession>
<feature type="region of interest" description="Disordered" evidence="1">
    <location>
        <begin position="265"/>
        <end position="386"/>
    </location>
</feature>
<proteinExistence type="predicted"/>
<feature type="compositionally biased region" description="Polar residues" evidence="1">
    <location>
        <begin position="28"/>
        <end position="103"/>
    </location>
</feature>
<comment type="caution">
    <text evidence="2">The sequence shown here is derived from an EMBL/GenBank/DDBJ whole genome shotgun (WGS) entry which is preliminary data.</text>
</comment>
<feature type="compositionally biased region" description="Polar residues" evidence="1">
    <location>
        <begin position="265"/>
        <end position="276"/>
    </location>
</feature>
<feature type="compositionally biased region" description="Polar residues" evidence="1">
    <location>
        <begin position="124"/>
        <end position="151"/>
    </location>
</feature>
<sequence>MNPTRFRSNTNTSPNNFGTRRGAPPGLNFNNRFTTNQGQQRPNYSTVNSNTSNRFPSRMNTASPPNRFSNNTSPLNQSRPSYNQNKFSTLNAGSQNPYAQNVPRSMPPRLPQNQLPRSPPRQPNFGTVNKGPGQSQNNYRVSTTKISSNPPQNVSFVQSNFSSVRANIANQFNRPSYNPPSLRKTELTVRKPQSMRRGSNSNAFIPPRAPPPAPSQRINRFATVSRAPPQINSLNTSLNANSGCSNRTPSFGSYPNLPARFASVKTTSTQNRNTRSIAVPPIPRHTTGTISRRPPIPTLNKAPPIHPTTNRSRWNISPQNFNRNQSPNYQNGKQNQNHQEANLNQSNGHNANSNFNQNSGYSIKSPTSQSEYGSYNQTVNNGDGSIDYDARHESMFTFNENLPPVI</sequence>
<reference evidence="2 3" key="1">
    <citation type="submission" date="2016-04" db="EMBL/GenBank/DDBJ databases">
        <title>The genome of Intoshia linei affirms orthonectids as highly simplified spiralians.</title>
        <authorList>
            <person name="Mikhailov K.V."/>
            <person name="Slusarev G.S."/>
            <person name="Nikitin M.A."/>
            <person name="Logacheva M.D."/>
            <person name="Penin A."/>
            <person name="Aleoshin V."/>
            <person name="Panchin Y.V."/>
        </authorList>
    </citation>
    <scope>NUCLEOTIDE SEQUENCE [LARGE SCALE GENOMIC DNA]</scope>
    <source>
        <strain evidence="2">Intl2013</strain>
        <tissue evidence="2">Whole animal</tissue>
    </source>
</reference>
<evidence type="ECO:0000313" key="2">
    <source>
        <dbReference type="EMBL" id="OAF69606.1"/>
    </source>
</evidence>